<accession>M2UP69</accession>
<dbReference type="OMA" id="GEFIPPR"/>
<name>M2UP69_COCH5</name>
<evidence type="ECO:0000313" key="3">
    <source>
        <dbReference type="EMBL" id="EMD89732.1"/>
    </source>
</evidence>
<dbReference type="OrthoDB" id="9977870at2759"/>
<organism evidence="3 4">
    <name type="scientific">Cochliobolus heterostrophus (strain C5 / ATCC 48332 / race O)</name>
    <name type="common">Southern corn leaf blight fungus</name>
    <name type="synonym">Bipolaris maydis</name>
    <dbReference type="NCBI Taxonomy" id="701091"/>
    <lineage>
        <taxon>Eukaryota</taxon>
        <taxon>Fungi</taxon>
        <taxon>Dikarya</taxon>
        <taxon>Ascomycota</taxon>
        <taxon>Pezizomycotina</taxon>
        <taxon>Dothideomycetes</taxon>
        <taxon>Pleosporomycetidae</taxon>
        <taxon>Pleosporales</taxon>
        <taxon>Pleosporineae</taxon>
        <taxon>Pleosporaceae</taxon>
        <taxon>Bipolaris</taxon>
    </lineage>
</organism>
<evidence type="ECO:0000313" key="4">
    <source>
        <dbReference type="Proteomes" id="UP000016936"/>
    </source>
</evidence>
<keyword evidence="4" id="KW-1185">Reference proteome</keyword>
<feature type="region of interest" description="Disordered" evidence="2">
    <location>
        <begin position="73"/>
        <end position="114"/>
    </location>
</feature>
<dbReference type="HOGENOM" id="CLU_492574_0_0_1"/>
<reference evidence="4" key="2">
    <citation type="journal article" date="2013" name="PLoS Genet.">
        <title>Comparative genome structure, secondary metabolite, and effector coding capacity across Cochliobolus pathogens.</title>
        <authorList>
            <person name="Condon B.J."/>
            <person name="Leng Y."/>
            <person name="Wu D."/>
            <person name="Bushley K.E."/>
            <person name="Ohm R.A."/>
            <person name="Otillar R."/>
            <person name="Martin J."/>
            <person name="Schackwitz W."/>
            <person name="Grimwood J."/>
            <person name="MohdZainudin N."/>
            <person name="Xue C."/>
            <person name="Wang R."/>
            <person name="Manning V.A."/>
            <person name="Dhillon B."/>
            <person name="Tu Z.J."/>
            <person name="Steffenson B.J."/>
            <person name="Salamov A."/>
            <person name="Sun H."/>
            <person name="Lowry S."/>
            <person name="LaButti K."/>
            <person name="Han J."/>
            <person name="Copeland A."/>
            <person name="Lindquist E."/>
            <person name="Barry K."/>
            <person name="Schmutz J."/>
            <person name="Baker S.E."/>
            <person name="Ciuffetti L.M."/>
            <person name="Grigoriev I.V."/>
            <person name="Zhong S."/>
            <person name="Turgeon B.G."/>
        </authorList>
    </citation>
    <scope>NUCLEOTIDE SEQUENCE [LARGE SCALE GENOMIC DNA]</scope>
    <source>
        <strain evidence="4">C5 / ATCC 48332 / race O</strain>
    </source>
</reference>
<reference evidence="3 4" key="1">
    <citation type="journal article" date="2012" name="PLoS Pathog.">
        <title>Diverse lifestyles and strategies of plant pathogenesis encoded in the genomes of eighteen Dothideomycetes fungi.</title>
        <authorList>
            <person name="Ohm R.A."/>
            <person name="Feau N."/>
            <person name="Henrissat B."/>
            <person name="Schoch C.L."/>
            <person name="Horwitz B.A."/>
            <person name="Barry K.W."/>
            <person name="Condon B.J."/>
            <person name="Copeland A.C."/>
            <person name="Dhillon B."/>
            <person name="Glaser F."/>
            <person name="Hesse C.N."/>
            <person name="Kosti I."/>
            <person name="LaButti K."/>
            <person name="Lindquist E.A."/>
            <person name="Lucas S."/>
            <person name="Salamov A.A."/>
            <person name="Bradshaw R.E."/>
            <person name="Ciuffetti L."/>
            <person name="Hamelin R.C."/>
            <person name="Kema G.H.J."/>
            <person name="Lawrence C."/>
            <person name="Scott J.A."/>
            <person name="Spatafora J.W."/>
            <person name="Turgeon B.G."/>
            <person name="de Wit P.J.G.M."/>
            <person name="Zhong S."/>
            <person name="Goodwin S.B."/>
            <person name="Grigoriev I.V."/>
        </authorList>
    </citation>
    <scope>NUCLEOTIDE SEQUENCE [LARGE SCALE GENOMIC DNA]</scope>
    <source>
        <strain evidence="4">C5 / ATCC 48332 / race O</strain>
    </source>
</reference>
<feature type="compositionally biased region" description="Polar residues" evidence="2">
    <location>
        <begin position="73"/>
        <end position="100"/>
    </location>
</feature>
<feature type="region of interest" description="Disordered" evidence="2">
    <location>
        <begin position="257"/>
        <end position="293"/>
    </location>
</feature>
<protein>
    <submittedName>
        <fullName evidence="3">Uncharacterized protein</fullName>
    </submittedName>
</protein>
<evidence type="ECO:0000256" key="1">
    <source>
        <dbReference type="SAM" id="Coils"/>
    </source>
</evidence>
<dbReference type="STRING" id="701091.M2UP69"/>
<feature type="coiled-coil region" evidence="1">
    <location>
        <begin position="328"/>
        <end position="377"/>
    </location>
</feature>
<gene>
    <name evidence="3" type="ORF">COCHEDRAFT_1031129</name>
</gene>
<sequence length="553" mass="62425">MADHIWDQPPRLTTAPIFDDQVYLAEALGLPAHQTEDDLDAELVVLARDAGIQDPYRFMPSPATVSRAMSTMTLDSDQTSSRSMHSQETQSTGFTSAPSRTSRDHVYSTDHVSAKRMPPVLVQASQLADNCQQPIERAEPAARPSLSSGTATSSSVTSKASSSQHEHTRKKRGSALFSLLRKEARYFATTGLHSRNVTTHAHSCPSALHRKAPAKSMSAESVCGHCGSRLRRSISENVLTKSELGLLAGVDTKASAVSLDAPSPPHEGPQISKTSSSESSMTARHVDQEPTSTDSALALEAFKTFRVQQKEQWDRVSTFESIQRKALAAHYRCELERLQVNYEARKKERMKQHLDDVDRLEERQVLAEHDLLETQAQETQNVATALKYIEAYCLGTNTSQEQTHTVTEDDFKKLHHQKMLQQGLPRKHTSAINVLRARQEVDFKRRLETQEAELRQLDLDLKKEESAKEAEYKKDVEHLESLIEARRRRLQQRWELRFEMWRLDWQNQHKMTIVHKLEHEEWPQRAREGDEGEDDVSAIPDASALAQFAKVAA</sequence>
<feature type="compositionally biased region" description="Low complexity" evidence="2">
    <location>
        <begin position="145"/>
        <end position="163"/>
    </location>
</feature>
<dbReference type="Proteomes" id="UP000016936">
    <property type="component" value="Unassembled WGS sequence"/>
</dbReference>
<dbReference type="EMBL" id="KB445578">
    <property type="protein sequence ID" value="EMD89732.1"/>
    <property type="molecule type" value="Genomic_DNA"/>
</dbReference>
<feature type="region of interest" description="Disordered" evidence="2">
    <location>
        <begin position="138"/>
        <end position="175"/>
    </location>
</feature>
<dbReference type="eggNOG" id="ENOG502SNAC">
    <property type="taxonomic scope" value="Eukaryota"/>
</dbReference>
<dbReference type="AlphaFoldDB" id="M2UP69"/>
<evidence type="ECO:0000256" key="2">
    <source>
        <dbReference type="SAM" id="MobiDB-lite"/>
    </source>
</evidence>
<proteinExistence type="predicted"/>
<keyword evidence="1" id="KW-0175">Coiled coil</keyword>